<sequence>MPRPHRFVTEEPHIPFDVDVLYEDERIIVVDKPHFLATMPRGMWYRETALIRLREQYGEPDIIPAHRLDRMTAGILVFVREKSCRGAYQMLFQNKQAVKVYECLAPCRPIARPRFGTVTPVQSPRPFPLVRRSHITKVRGVMTAYEEPGIVNAETLIERGSLLTNNTDSQPPACSLASSATAHGSSGQLMCRYTLYPRTGKTHQLRVHMNSLGLPIMGDDFYPRIQTRPYDDFSQPLALVARRLTFVDPLTGETRDFTSRMPLR</sequence>
<dbReference type="PANTHER" id="PTHR21600:SF84">
    <property type="entry name" value="PSEUDOURIDINE SYNTHASE RSUA_RLUA-LIKE DOMAIN-CONTAINING PROTEIN"/>
    <property type="match status" value="1"/>
</dbReference>
<feature type="domain" description="Pseudouridine synthase RsuA/RluA-like" evidence="4">
    <location>
        <begin position="27"/>
        <end position="211"/>
    </location>
</feature>
<reference evidence="5 6" key="1">
    <citation type="journal article" date="2021" name="Environ. Microbiol.">
        <title>Genetic insights into the dark matter of the mammalian gut microbiota through targeted genome reconstruction.</title>
        <authorList>
            <person name="Lugli G.A."/>
            <person name="Alessandri G."/>
            <person name="Milani C."/>
            <person name="Viappiani A."/>
            <person name="Fontana F."/>
            <person name="Tarracchini C."/>
            <person name="Mancabelli L."/>
            <person name="Argentini C."/>
            <person name="Ruiz L."/>
            <person name="Margolles A."/>
            <person name="van Sinderen D."/>
            <person name="Turroni F."/>
            <person name="Ventura M."/>
        </authorList>
    </citation>
    <scope>NUCLEOTIDE SEQUENCE [LARGE SCALE GENOMIC DNA]</scope>
    <source>
        <strain evidence="5 6">LC6</strain>
    </source>
</reference>
<dbReference type="Proteomes" id="UP000711736">
    <property type="component" value="Unassembled WGS sequence"/>
</dbReference>
<dbReference type="EMBL" id="JAFEJU010000002">
    <property type="protein sequence ID" value="MBT1174568.1"/>
    <property type="molecule type" value="Genomic_DNA"/>
</dbReference>
<dbReference type="InterPro" id="IPR050188">
    <property type="entry name" value="RluA_PseudoU_synthase"/>
</dbReference>
<dbReference type="SUPFAM" id="SSF55120">
    <property type="entry name" value="Pseudouridine synthase"/>
    <property type="match status" value="1"/>
</dbReference>
<dbReference type="InterPro" id="IPR020103">
    <property type="entry name" value="PsdUridine_synth_cat_dom_sf"/>
</dbReference>
<proteinExistence type="predicted"/>
<evidence type="ECO:0000256" key="1">
    <source>
        <dbReference type="ARBA" id="ARBA00000073"/>
    </source>
</evidence>
<protein>
    <recommendedName>
        <fullName evidence="2">RNA pseudouridylate synthase</fullName>
    </recommendedName>
    <alternativeName>
        <fullName evidence="3">RNA-uridine isomerase</fullName>
    </alternativeName>
</protein>
<comment type="caution">
    <text evidence="5">The sequence shown here is derived from an EMBL/GenBank/DDBJ whole genome shotgun (WGS) entry which is preliminary data.</text>
</comment>
<dbReference type="PROSITE" id="PS01129">
    <property type="entry name" value="PSI_RLU"/>
    <property type="match status" value="1"/>
</dbReference>
<evidence type="ECO:0000256" key="2">
    <source>
        <dbReference type="ARBA" id="ARBA00031870"/>
    </source>
</evidence>
<comment type="catalytic activity">
    <reaction evidence="1">
        <text>a uridine in RNA = a pseudouridine in RNA</text>
        <dbReference type="Rhea" id="RHEA:48348"/>
        <dbReference type="Rhea" id="RHEA-COMP:12068"/>
        <dbReference type="Rhea" id="RHEA-COMP:12069"/>
        <dbReference type="ChEBI" id="CHEBI:65314"/>
        <dbReference type="ChEBI" id="CHEBI:65315"/>
    </reaction>
</comment>
<dbReference type="Pfam" id="PF00849">
    <property type="entry name" value="PseudoU_synth_2"/>
    <property type="match status" value="1"/>
</dbReference>
<organism evidence="5 6">
    <name type="scientific">Bifidobacterium colobi</name>
    <dbReference type="NCBI Taxonomy" id="2809026"/>
    <lineage>
        <taxon>Bacteria</taxon>
        <taxon>Bacillati</taxon>
        <taxon>Actinomycetota</taxon>
        <taxon>Actinomycetes</taxon>
        <taxon>Bifidobacteriales</taxon>
        <taxon>Bifidobacteriaceae</taxon>
        <taxon>Bifidobacterium</taxon>
    </lineage>
</organism>
<dbReference type="RefSeq" id="WP_214375815.1">
    <property type="nucleotide sequence ID" value="NZ_JAFEJU010000002.1"/>
</dbReference>
<evidence type="ECO:0000313" key="5">
    <source>
        <dbReference type="EMBL" id="MBT1174568.1"/>
    </source>
</evidence>
<dbReference type="PANTHER" id="PTHR21600">
    <property type="entry name" value="MITOCHONDRIAL RNA PSEUDOURIDINE SYNTHASE"/>
    <property type="match status" value="1"/>
</dbReference>
<evidence type="ECO:0000259" key="4">
    <source>
        <dbReference type="Pfam" id="PF00849"/>
    </source>
</evidence>
<keyword evidence="6" id="KW-1185">Reference proteome</keyword>
<accession>A0ABS5UW44</accession>
<dbReference type="Gene3D" id="3.30.2350.10">
    <property type="entry name" value="Pseudouridine synthase"/>
    <property type="match status" value="1"/>
</dbReference>
<dbReference type="InterPro" id="IPR006145">
    <property type="entry name" value="PsdUridine_synth_RsuA/RluA"/>
</dbReference>
<gene>
    <name evidence="5" type="ORF">JS530_03420</name>
</gene>
<evidence type="ECO:0000256" key="3">
    <source>
        <dbReference type="ARBA" id="ARBA00033164"/>
    </source>
</evidence>
<evidence type="ECO:0000313" key="6">
    <source>
        <dbReference type="Proteomes" id="UP000711736"/>
    </source>
</evidence>
<name>A0ABS5UW44_9BIFI</name>
<dbReference type="InterPro" id="IPR006224">
    <property type="entry name" value="PsdUridine_synth_RluA-like_CS"/>
</dbReference>